<keyword evidence="4" id="KW-1000">Mitochondrion outer membrane</keyword>
<keyword evidence="12" id="KW-0560">Oxidoreductase</keyword>
<dbReference type="InterPro" id="IPR015943">
    <property type="entry name" value="WD40/YVTN_repeat-like_dom_sf"/>
</dbReference>
<dbReference type="InterPro" id="IPR019775">
    <property type="entry name" value="WD40_repeat_CS"/>
</dbReference>
<dbReference type="Gene3D" id="6.10.280.220">
    <property type="match status" value="1"/>
</dbReference>
<dbReference type="GO" id="GO:0005741">
    <property type="term" value="C:mitochondrial outer membrane"/>
    <property type="evidence" value="ECO:0007669"/>
    <property type="project" value="UniProtKB-SubCell"/>
</dbReference>
<feature type="repeat" description="WD" evidence="9">
    <location>
        <begin position="483"/>
        <end position="522"/>
    </location>
</feature>
<keyword evidence="5 10" id="KW-0175">Coiled coil</keyword>
<feature type="compositionally biased region" description="Basic and acidic residues" evidence="11">
    <location>
        <begin position="54"/>
        <end position="65"/>
    </location>
</feature>
<dbReference type="EC" id="1.14.11.27" evidence="12"/>
<feature type="region of interest" description="Disordered" evidence="11">
    <location>
        <begin position="1"/>
        <end position="66"/>
    </location>
</feature>
<evidence type="ECO:0000256" key="7">
    <source>
        <dbReference type="ARBA" id="ARBA00023136"/>
    </source>
</evidence>
<dbReference type="PROSITE" id="PS00678">
    <property type="entry name" value="WD_REPEATS_1"/>
    <property type="match status" value="3"/>
</dbReference>
<dbReference type="PROSITE" id="PS50294">
    <property type="entry name" value="WD_REPEATS_REGION"/>
    <property type="match status" value="5"/>
</dbReference>
<evidence type="ECO:0000256" key="1">
    <source>
        <dbReference type="ARBA" id="ARBA00004570"/>
    </source>
</evidence>
<organism evidence="12 13">
    <name type="scientific">Malassezia brasiliensis</name>
    <dbReference type="NCBI Taxonomy" id="1821822"/>
    <lineage>
        <taxon>Eukaryota</taxon>
        <taxon>Fungi</taxon>
        <taxon>Dikarya</taxon>
        <taxon>Basidiomycota</taxon>
        <taxon>Ustilaginomycotina</taxon>
        <taxon>Malasseziomycetes</taxon>
        <taxon>Malasseziales</taxon>
        <taxon>Malasseziaceae</taxon>
        <taxon>Malassezia</taxon>
    </lineage>
</organism>
<dbReference type="Gene3D" id="2.130.10.10">
    <property type="entry name" value="YVTN repeat-like/Quinoprotein amine dehydrogenase"/>
    <property type="match status" value="2"/>
</dbReference>
<evidence type="ECO:0000256" key="5">
    <source>
        <dbReference type="ARBA" id="ARBA00023054"/>
    </source>
</evidence>
<evidence type="ECO:0000256" key="6">
    <source>
        <dbReference type="ARBA" id="ARBA00023128"/>
    </source>
</evidence>
<feature type="repeat" description="WD" evidence="9">
    <location>
        <begin position="706"/>
        <end position="737"/>
    </location>
</feature>
<dbReference type="GO" id="GO:0016559">
    <property type="term" value="P:peroxisome fission"/>
    <property type="evidence" value="ECO:0007669"/>
    <property type="project" value="TreeGrafter"/>
</dbReference>
<feature type="repeat" description="WD" evidence="9">
    <location>
        <begin position="378"/>
        <end position="419"/>
    </location>
</feature>
<proteinExistence type="inferred from homology"/>
<name>A0AAF0DX92_9BASI</name>
<dbReference type="GO" id="GO:0140680">
    <property type="term" value="F:histone H3K36me/H3K36me2 demethylase activity"/>
    <property type="evidence" value="ECO:0007669"/>
    <property type="project" value="UniProtKB-EC"/>
</dbReference>
<feature type="coiled-coil region" evidence="10">
    <location>
        <begin position="247"/>
        <end position="319"/>
    </location>
</feature>
<evidence type="ECO:0000256" key="3">
    <source>
        <dbReference type="ARBA" id="ARBA00022737"/>
    </source>
</evidence>
<keyword evidence="13" id="KW-1185">Reference proteome</keyword>
<dbReference type="AlphaFoldDB" id="A0AAF0DX92"/>
<dbReference type="PROSITE" id="PS50082">
    <property type="entry name" value="WD_REPEATS_2"/>
    <property type="match status" value="6"/>
</dbReference>
<dbReference type="PANTHER" id="PTHR19855">
    <property type="entry name" value="WD40 REPEAT PROTEIN 12, 37"/>
    <property type="match status" value="1"/>
</dbReference>
<keyword evidence="7" id="KW-0472">Membrane</keyword>
<evidence type="ECO:0000313" key="12">
    <source>
        <dbReference type="EMBL" id="WFC97182.1"/>
    </source>
</evidence>
<evidence type="ECO:0000313" key="13">
    <source>
        <dbReference type="Proteomes" id="UP001216638"/>
    </source>
</evidence>
<dbReference type="SUPFAM" id="SSF50978">
    <property type="entry name" value="WD40 repeat-like"/>
    <property type="match status" value="1"/>
</dbReference>
<feature type="compositionally biased region" description="Low complexity" evidence="11">
    <location>
        <begin position="34"/>
        <end position="53"/>
    </location>
</feature>
<reference evidence="12" key="1">
    <citation type="submission" date="2023-03" db="EMBL/GenBank/DDBJ databases">
        <title>Mating type loci evolution in Malassezia.</title>
        <authorList>
            <person name="Coelho M.A."/>
        </authorList>
    </citation>
    <scope>NUCLEOTIDE SEQUENCE</scope>
    <source>
        <strain evidence="12">CBS 14135</strain>
    </source>
</reference>
<keyword evidence="6" id="KW-0496">Mitochondrion</keyword>
<keyword evidence="3" id="KW-0677">Repeat</keyword>
<feature type="repeat" description="WD" evidence="9">
    <location>
        <begin position="596"/>
        <end position="618"/>
    </location>
</feature>
<protein>
    <submittedName>
        <fullName evidence="12">[histone H3]-dimethyl-L-lysine(36) demethylase</fullName>
        <ecNumber evidence="12">1.14.11.27</ecNumber>
    </submittedName>
</protein>
<comment type="subcellular location">
    <subcellularLocation>
        <location evidence="1">Mitochondrion outer membrane</location>
        <topology evidence="1">Peripheral membrane protein</topology>
        <orientation evidence="1">Cytoplasmic side</orientation>
    </subcellularLocation>
</comment>
<dbReference type="SMART" id="SM00320">
    <property type="entry name" value="WD40"/>
    <property type="match status" value="6"/>
</dbReference>
<evidence type="ECO:0000256" key="8">
    <source>
        <dbReference type="ARBA" id="ARBA00038415"/>
    </source>
</evidence>
<feature type="repeat" description="WD" evidence="9">
    <location>
        <begin position="619"/>
        <end position="658"/>
    </location>
</feature>
<dbReference type="EMBL" id="CP119956">
    <property type="protein sequence ID" value="WFC97182.1"/>
    <property type="molecule type" value="Genomic_DNA"/>
</dbReference>
<dbReference type="Pfam" id="PF00400">
    <property type="entry name" value="WD40"/>
    <property type="match status" value="5"/>
</dbReference>
<evidence type="ECO:0000256" key="9">
    <source>
        <dbReference type="PROSITE-ProRule" id="PRU00221"/>
    </source>
</evidence>
<sequence length="737" mass="80332">MVWPRPQASAPEGGARDAPHGGGAESSAVRVVRPAEPSSPGRRPARAGASAPRPDADTARHRSEPNRLLSEMAPHLLTPSMVNALAKVSLQAGQLSSARDPYPLQRATLLLAPRFSMEHPARSLARISHSLLQFSGLGKGARSGAPARAPITSMDLGVLEESQRILEGAAADLENALDTSLLDEGGRDEVPVSLLRGFEATVPQAHANKARRRKVRAIASGHDDDAHRPRHERRRRLAAPEKKLLSLEELEQQHREIADELRNVEVRRNLYHAEMVHVDAKMAALEATKASLQQKLLDVREEELELEDERAGLAELLELQRLRRAMPGGRGLDAGTVLPDASGAAHPTHKSTSRRRKLPVFLPSEHDELPPGVAFMSLAHHSGPITALDFSEPYGTLVSAASEAHMRVWDLSTGEEVGRLRGHTDAVKCVQVEDELCVSGSSDHALRLWDLRRVDDYEAALRAREQADEAPADAADDPCVRTLEGHSKGVTALYFDDGCLVTGAADKTLRQWDLETGQCVLTMDILWAMTNAGAHATVDARVRAAPAVGDPGVDPLGSMSSQFAGPFSYPMPPFEDGSWEMYQDFVGGVQFWGYALASGSGDGCVRLWDLRTGQAHRSLLGHTAPISCLQFDETHLVSGSLDKTVRVWDLRMGSVVDTLHYDYPVTALQFDSRKVLVACGAQALDVRDMLTQMYNRTAEKHTPLALNGHTAPAERLRYMDRYAVTGARDSCVKVWSL</sequence>
<dbReference type="PANTHER" id="PTHR19855:SF28">
    <property type="entry name" value="CCR4-ASSOCIATED FACTOR 4"/>
    <property type="match status" value="1"/>
</dbReference>
<gene>
    <name evidence="12" type="primary">MDV1</name>
    <name evidence="12" type="ORF">MBRA1_003848</name>
</gene>
<dbReference type="GO" id="GO:0000266">
    <property type="term" value="P:mitochondrial fission"/>
    <property type="evidence" value="ECO:0007669"/>
    <property type="project" value="TreeGrafter"/>
</dbReference>
<dbReference type="Proteomes" id="UP001216638">
    <property type="component" value="Chromosome 6"/>
</dbReference>
<comment type="similarity">
    <text evidence="8">Belongs to the WD repeat MDV1/CAF4 family.</text>
</comment>
<feature type="repeat" description="WD" evidence="9">
    <location>
        <begin position="420"/>
        <end position="459"/>
    </location>
</feature>
<keyword evidence="2 9" id="KW-0853">WD repeat</keyword>
<evidence type="ECO:0000256" key="2">
    <source>
        <dbReference type="ARBA" id="ARBA00022574"/>
    </source>
</evidence>
<evidence type="ECO:0000256" key="11">
    <source>
        <dbReference type="SAM" id="MobiDB-lite"/>
    </source>
</evidence>
<accession>A0AAF0DX92</accession>
<dbReference type="InterPro" id="IPR020472">
    <property type="entry name" value="WD40_PAC1"/>
</dbReference>
<dbReference type="InterPro" id="IPR036322">
    <property type="entry name" value="WD40_repeat_dom_sf"/>
</dbReference>
<dbReference type="PRINTS" id="PR00320">
    <property type="entry name" value="GPROTEINBRPT"/>
</dbReference>
<evidence type="ECO:0000256" key="10">
    <source>
        <dbReference type="SAM" id="Coils"/>
    </source>
</evidence>
<dbReference type="CDD" id="cd00200">
    <property type="entry name" value="WD40"/>
    <property type="match status" value="1"/>
</dbReference>
<evidence type="ECO:0000256" key="4">
    <source>
        <dbReference type="ARBA" id="ARBA00022787"/>
    </source>
</evidence>
<dbReference type="InterPro" id="IPR001680">
    <property type="entry name" value="WD40_rpt"/>
</dbReference>